<dbReference type="AlphaFoldDB" id="A0A0A9I3F5"/>
<organism evidence="1">
    <name type="scientific">Arundo donax</name>
    <name type="common">Giant reed</name>
    <name type="synonym">Donax arundinaceus</name>
    <dbReference type="NCBI Taxonomy" id="35708"/>
    <lineage>
        <taxon>Eukaryota</taxon>
        <taxon>Viridiplantae</taxon>
        <taxon>Streptophyta</taxon>
        <taxon>Embryophyta</taxon>
        <taxon>Tracheophyta</taxon>
        <taxon>Spermatophyta</taxon>
        <taxon>Magnoliopsida</taxon>
        <taxon>Liliopsida</taxon>
        <taxon>Poales</taxon>
        <taxon>Poaceae</taxon>
        <taxon>PACMAD clade</taxon>
        <taxon>Arundinoideae</taxon>
        <taxon>Arundineae</taxon>
        <taxon>Arundo</taxon>
    </lineage>
</organism>
<evidence type="ECO:0000313" key="1">
    <source>
        <dbReference type="EMBL" id="JAE39698.1"/>
    </source>
</evidence>
<dbReference type="EMBL" id="GBRH01158198">
    <property type="protein sequence ID" value="JAE39698.1"/>
    <property type="molecule type" value="Transcribed_RNA"/>
</dbReference>
<sequence>MKPNKEGNHWKKKQILLQKGTNNPTNGGTTKQLAELRCNIIMLIAQVC</sequence>
<reference evidence="1" key="2">
    <citation type="journal article" date="2015" name="Data Brief">
        <title>Shoot transcriptome of the giant reed, Arundo donax.</title>
        <authorList>
            <person name="Barrero R.A."/>
            <person name="Guerrero F.D."/>
            <person name="Moolhuijzen P."/>
            <person name="Goolsby J.A."/>
            <person name="Tidwell J."/>
            <person name="Bellgard S.E."/>
            <person name="Bellgard M.I."/>
        </authorList>
    </citation>
    <scope>NUCLEOTIDE SEQUENCE</scope>
    <source>
        <tissue evidence="1">Shoot tissue taken approximately 20 cm above the soil surface</tissue>
    </source>
</reference>
<protein>
    <submittedName>
        <fullName evidence="1">Uncharacterized protein</fullName>
    </submittedName>
</protein>
<name>A0A0A9I3F5_ARUDO</name>
<accession>A0A0A9I3F5</accession>
<reference evidence="1" key="1">
    <citation type="submission" date="2014-09" db="EMBL/GenBank/DDBJ databases">
        <authorList>
            <person name="Magalhaes I.L.F."/>
            <person name="Oliveira U."/>
            <person name="Santos F.R."/>
            <person name="Vidigal T.H.D.A."/>
            <person name="Brescovit A.D."/>
            <person name="Santos A.J."/>
        </authorList>
    </citation>
    <scope>NUCLEOTIDE SEQUENCE</scope>
    <source>
        <tissue evidence="1">Shoot tissue taken approximately 20 cm above the soil surface</tissue>
    </source>
</reference>
<proteinExistence type="predicted"/>